<dbReference type="Gene3D" id="3.40.50.720">
    <property type="entry name" value="NAD(P)-binding Rossmann-like Domain"/>
    <property type="match status" value="1"/>
</dbReference>
<name>A0ABP4LY05_9ACTN</name>
<dbReference type="PANTHER" id="PTHR43377">
    <property type="entry name" value="BILIVERDIN REDUCTASE A"/>
    <property type="match status" value="1"/>
</dbReference>
<protein>
    <recommendedName>
        <fullName evidence="2">Gfo/Idh/MocA-like oxidoreductase N-terminal domain-containing protein</fullName>
    </recommendedName>
</protein>
<organism evidence="3 4">
    <name type="scientific">Dactylosporangium maewongense</name>
    <dbReference type="NCBI Taxonomy" id="634393"/>
    <lineage>
        <taxon>Bacteria</taxon>
        <taxon>Bacillati</taxon>
        <taxon>Actinomycetota</taxon>
        <taxon>Actinomycetes</taxon>
        <taxon>Micromonosporales</taxon>
        <taxon>Micromonosporaceae</taxon>
        <taxon>Dactylosporangium</taxon>
    </lineage>
</organism>
<evidence type="ECO:0000259" key="2">
    <source>
        <dbReference type="Pfam" id="PF01408"/>
    </source>
</evidence>
<dbReference type="InterPro" id="IPR036291">
    <property type="entry name" value="NAD(P)-bd_dom_sf"/>
</dbReference>
<dbReference type="PANTHER" id="PTHR43377:SF1">
    <property type="entry name" value="BILIVERDIN REDUCTASE A"/>
    <property type="match status" value="1"/>
</dbReference>
<dbReference type="EMBL" id="BAAAQD010000012">
    <property type="protein sequence ID" value="GAA1532072.1"/>
    <property type="molecule type" value="Genomic_DNA"/>
</dbReference>
<keyword evidence="4" id="KW-1185">Reference proteome</keyword>
<dbReference type="InterPro" id="IPR000683">
    <property type="entry name" value="Gfo/Idh/MocA-like_OxRdtase_N"/>
</dbReference>
<dbReference type="RefSeq" id="WP_344505330.1">
    <property type="nucleotide sequence ID" value="NZ_BAAAQD010000012.1"/>
</dbReference>
<dbReference type="InterPro" id="IPR051450">
    <property type="entry name" value="Gfo/Idh/MocA_Oxidoreductases"/>
</dbReference>
<evidence type="ECO:0000313" key="3">
    <source>
        <dbReference type="EMBL" id="GAA1532072.1"/>
    </source>
</evidence>
<dbReference type="SUPFAM" id="SSF51735">
    <property type="entry name" value="NAD(P)-binding Rossmann-fold domains"/>
    <property type="match status" value="1"/>
</dbReference>
<feature type="region of interest" description="Disordered" evidence="1">
    <location>
        <begin position="327"/>
        <end position="347"/>
    </location>
</feature>
<evidence type="ECO:0000313" key="4">
    <source>
        <dbReference type="Proteomes" id="UP001501470"/>
    </source>
</evidence>
<dbReference type="Gene3D" id="3.30.360.10">
    <property type="entry name" value="Dihydrodipicolinate Reductase, domain 2"/>
    <property type="match status" value="1"/>
</dbReference>
<evidence type="ECO:0000256" key="1">
    <source>
        <dbReference type="SAM" id="MobiDB-lite"/>
    </source>
</evidence>
<gene>
    <name evidence="3" type="ORF">GCM10009827_057320</name>
</gene>
<accession>A0ABP4LY05</accession>
<dbReference type="Pfam" id="PF01408">
    <property type="entry name" value="GFO_IDH_MocA"/>
    <property type="match status" value="1"/>
</dbReference>
<proteinExistence type="predicted"/>
<feature type="domain" description="Gfo/Idh/MocA-like oxidoreductase N-terminal" evidence="2">
    <location>
        <begin position="2"/>
        <end position="89"/>
    </location>
</feature>
<dbReference type="SUPFAM" id="SSF55347">
    <property type="entry name" value="Glyceraldehyde-3-phosphate dehydrogenase-like, C-terminal domain"/>
    <property type="match status" value="1"/>
</dbReference>
<sequence length="347" mass="37578">MRILQIGAGSMGTRRLRDLRACEGVEVTLFDQRADRRAAAASRFGVATTASLDEAMATEPDALVISTPPDQHTDYVRLALDTGRHFFCEADIWAFDPRAVAAANARRPEGGLVAAPSCTLYFHPFVQELRRVVREELGTLHAYGYVLSVNAPSWHPGEGAEYYARHRATAPAREMVPFELIALDHIFGTPVAASGRVVRRGGLDLPGADSWSLQMELASGATGQLTVVMASPQTARQGWAIGDRGFIRFDLLTGTLERALPDLGDGYSRVLCDWQQEYEPMYAKEISAFLAAVRGEAAWPYSYDSAAVVCGTLAAAELSMLTGRTETVDPDRQPAALPDAYAVSSAP</sequence>
<reference evidence="4" key="1">
    <citation type="journal article" date="2019" name="Int. J. Syst. Evol. Microbiol.">
        <title>The Global Catalogue of Microorganisms (GCM) 10K type strain sequencing project: providing services to taxonomists for standard genome sequencing and annotation.</title>
        <authorList>
            <consortium name="The Broad Institute Genomics Platform"/>
            <consortium name="The Broad Institute Genome Sequencing Center for Infectious Disease"/>
            <person name="Wu L."/>
            <person name="Ma J."/>
        </authorList>
    </citation>
    <scope>NUCLEOTIDE SEQUENCE [LARGE SCALE GENOMIC DNA]</scope>
    <source>
        <strain evidence="4">JCM 15933</strain>
    </source>
</reference>
<dbReference type="Proteomes" id="UP001501470">
    <property type="component" value="Unassembled WGS sequence"/>
</dbReference>
<comment type="caution">
    <text evidence="3">The sequence shown here is derived from an EMBL/GenBank/DDBJ whole genome shotgun (WGS) entry which is preliminary data.</text>
</comment>